<comment type="caution">
    <text evidence="3">The sequence shown here is derived from an EMBL/GenBank/DDBJ whole genome shotgun (WGS) entry which is preliminary data.</text>
</comment>
<organism evidence="3 4">
    <name type="scientific">Aspergillus udagawae</name>
    <dbReference type="NCBI Taxonomy" id="91492"/>
    <lineage>
        <taxon>Eukaryota</taxon>
        <taxon>Fungi</taxon>
        <taxon>Dikarya</taxon>
        <taxon>Ascomycota</taxon>
        <taxon>Pezizomycotina</taxon>
        <taxon>Eurotiomycetes</taxon>
        <taxon>Eurotiomycetidae</taxon>
        <taxon>Eurotiales</taxon>
        <taxon>Aspergillaceae</taxon>
        <taxon>Aspergillus</taxon>
        <taxon>Aspergillus subgen. Fumigati</taxon>
    </lineage>
</organism>
<evidence type="ECO:0000256" key="1">
    <source>
        <dbReference type="SAM" id="MobiDB-lite"/>
    </source>
</evidence>
<dbReference type="GO" id="GO:0004622">
    <property type="term" value="F:phosphatidylcholine lysophospholipase activity"/>
    <property type="evidence" value="ECO:0007669"/>
    <property type="project" value="TreeGrafter"/>
</dbReference>
<dbReference type="PANTHER" id="PTHR30383:SF5">
    <property type="entry name" value="SGNH HYDROLASE-TYPE ESTERASE DOMAIN-CONTAINING PROTEIN"/>
    <property type="match status" value="1"/>
</dbReference>
<evidence type="ECO:0000313" key="4">
    <source>
        <dbReference type="Proteomes" id="UP000465221"/>
    </source>
</evidence>
<feature type="compositionally biased region" description="Gly residues" evidence="1">
    <location>
        <begin position="607"/>
        <end position="636"/>
    </location>
</feature>
<sequence>MPPLQTGGVQNNSVQMLAAMRDNLRSSENSTTVGTEHLHGRAAGLKVIVVGDSISQGREGDFTWRYRIWEWFQSQGVAVDFVGPYTGTVQPEKPAPPSPPALYGEPQPTGAIKVSGGYAKEVSSDFPKNHFAVWGRAAAVDKGLIKEVMEAHPADLMLLLLGFNDMGWFYSDSMGTLDSIHTLISNARAANPNIKFAIANVPQRSFIGGREDLPVSTNIYNSLLRDTIPEWSTTASPIHLVELEENYNCQPSSCPVGSDGLHPNAMGEYQIARAFSQTLVKDFKIGSSALSIPSDVPTRPLPVPSNFKVFTSPGGVTATWDPVYGAYNYDVRSKIKGGITNFSPGSVSSNRWDATWPIDGWEYEVQVRASAGDTIKGDWTTTLTATAHPQTAEAPQNVIVSATTTGFDISWDPPKGAYSDSIIEYNVIYWDKDAECDFVTGAAFKGTSAHINGLVTGHRYFVAVETWNAAGEGFPAVVRSVIPGAGTPPPPTDLKIIAADPTTAHLTWDSLSAAAGYRLWSRNVNAAGSKLEALNYTVEAACSDQFYLFPGTWNYEWCVSAFNGNAESAKGKCVLAPSPDKDGGTAPTCPLAPQWCPNGGGVGGGSGGGGGGGGGDGGGGSGGGGSGGGGGGGSSGGTTEEPWPSMDVLDPAAEMVSVWRTTASRPAAWGVTVEKMESVLATIVLAWAVLDPIVERMVSAPVRIVGKGHVVAADVPTGFAPAANVRVMMAVSARTATTVLARETAAAAARARTVVMATAPATIALDARGLTVITANVLVRIAMVARVGIAIMGTVRESTAAAVLDRTVSCLMARAVARESIAPAAQVWVVPASDWAVAAVGRNAAAVLVSGVAALGFLAAVQVQHAIAVWAGGCSGGGGGGGGDDDDPSCSIKETATICAEYCTVTTNAAAATTTSCTSTTCMPTVGCSVTGTTTSTITSTSSADCPFATDIGTDNCKPCAWAFDTVSDLDTEGNLRIREGFQPVYATITARAIAPPHAGLVKRAPARTSTALGGCNFKAGVSVTIPAYKGPQNYVQSAIDGELPVSLSMSRWYSKTTVDCAPTTTMISDEQIRPFLGNVNQSPTIEHCYELNWMDGFWKYLFTEQHYSCDDFNKLMFDGCNILQAVYDSLPGDEHWDFVGITQELNSIKALIGGEYQETIVRQSANARKRTIVPQKPWTASEAIIRERMGVLEKIALGCDLWTSSAIFGPLDSTNYRIYSALKDIDAGLAATYRFWMTNIRIPQQMAAGSEQAALLITSIETGLNTATGKAMETEDGAKRLSEYRKALQAIRERYHLDGTGNVCNKPINLNWNGATTDGAPIARRDSCPLPITTKNPTSPTGTPTSPTGTSTAPTKTTTSLSIPTTTKSTDPIYCFNEHNDDSYVPFEIAGAQAAIEALCNNGNSLMPGGPPYTYVYSDPYGINVIASVQWAPDQSGCKPEKEVEMKTHCESYMEHALSECRSPTEGYGGAFIENQGLGCIQWMLYARKGKGQCSCNESGCTPDSPACCANGSCGMSNALMSARMKLISLDEVDPALSLSLNTKSIMDD</sequence>
<dbReference type="Gene3D" id="2.60.40.10">
    <property type="entry name" value="Immunoglobulins"/>
    <property type="match status" value="2"/>
</dbReference>
<protein>
    <submittedName>
        <fullName evidence="3">Contactin</fullName>
    </submittedName>
</protein>
<dbReference type="InterPro" id="IPR003961">
    <property type="entry name" value="FN3_dom"/>
</dbReference>
<accession>A0A8H3NI93</accession>
<dbReference type="EMBL" id="BLKC01000023">
    <property type="protein sequence ID" value="GFF34310.1"/>
    <property type="molecule type" value="Genomic_DNA"/>
</dbReference>
<dbReference type="InterPro" id="IPR036514">
    <property type="entry name" value="SGNH_hydro_sf"/>
</dbReference>
<feature type="domain" description="Fibronectin type-III" evidence="2">
    <location>
        <begin position="394"/>
        <end position="490"/>
    </location>
</feature>
<dbReference type="PROSITE" id="PS50853">
    <property type="entry name" value="FN3"/>
    <property type="match status" value="1"/>
</dbReference>
<dbReference type="InterPro" id="IPR036116">
    <property type="entry name" value="FN3_sf"/>
</dbReference>
<name>A0A8H3NI93_9EURO</name>
<dbReference type="CDD" id="cd00063">
    <property type="entry name" value="FN3"/>
    <property type="match status" value="1"/>
</dbReference>
<proteinExistence type="predicted"/>
<dbReference type="InterPro" id="IPR013783">
    <property type="entry name" value="Ig-like_fold"/>
</dbReference>
<dbReference type="SUPFAM" id="SSF49265">
    <property type="entry name" value="Fibronectin type III"/>
    <property type="match status" value="2"/>
</dbReference>
<feature type="region of interest" description="Disordered" evidence="1">
    <location>
        <begin position="1330"/>
        <end position="1365"/>
    </location>
</feature>
<dbReference type="PANTHER" id="PTHR30383">
    <property type="entry name" value="THIOESTERASE 1/PROTEASE 1/LYSOPHOSPHOLIPASE L1"/>
    <property type="match status" value="1"/>
</dbReference>
<dbReference type="Pfam" id="PF00041">
    <property type="entry name" value="fn3"/>
    <property type="match status" value="1"/>
</dbReference>
<dbReference type="Gene3D" id="3.40.50.1110">
    <property type="entry name" value="SGNH hydrolase"/>
    <property type="match status" value="1"/>
</dbReference>
<dbReference type="Proteomes" id="UP000465221">
    <property type="component" value="Unassembled WGS sequence"/>
</dbReference>
<reference evidence="3 4" key="1">
    <citation type="submission" date="2020-01" db="EMBL/GenBank/DDBJ databases">
        <title>Draft genome sequence of Aspergillus udagawae IFM 46972.</title>
        <authorList>
            <person name="Takahashi H."/>
            <person name="Yaguchi T."/>
        </authorList>
    </citation>
    <scope>NUCLEOTIDE SEQUENCE [LARGE SCALE GENOMIC DNA]</scope>
    <source>
        <strain evidence="3 4">IFM 46972</strain>
    </source>
</reference>
<dbReference type="Pfam" id="PF00657">
    <property type="entry name" value="Lipase_GDSL"/>
    <property type="match status" value="1"/>
</dbReference>
<evidence type="ECO:0000313" key="3">
    <source>
        <dbReference type="EMBL" id="GFF34310.1"/>
    </source>
</evidence>
<feature type="region of interest" description="Disordered" evidence="1">
    <location>
        <begin position="607"/>
        <end position="646"/>
    </location>
</feature>
<gene>
    <name evidence="3" type="ORF">IFM46972_04181</name>
</gene>
<dbReference type="SMART" id="SM00060">
    <property type="entry name" value="FN3"/>
    <property type="match status" value="3"/>
</dbReference>
<dbReference type="SUPFAM" id="SSF52266">
    <property type="entry name" value="SGNH hydrolase"/>
    <property type="match status" value="1"/>
</dbReference>
<dbReference type="CDD" id="cd01833">
    <property type="entry name" value="XynB_like"/>
    <property type="match status" value="1"/>
</dbReference>
<evidence type="ECO:0000259" key="2">
    <source>
        <dbReference type="PROSITE" id="PS50853"/>
    </source>
</evidence>
<dbReference type="InterPro" id="IPR051532">
    <property type="entry name" value="Ester_Hydrolysis_Enzymes"/>
</dbReference>
<dbReference type="InterPro" id="IPR001087">
    <property type="entry name" value="GDSL"/>
</dbReference>
<feature type="compositionally biased region" description="Low complexity" evidence="1">
    <location>
        <begin position="1334"/>
        <end position="1365"/>
    </location>
</feature>